<gene>
    <name evidence="4" type="ORF">AXG93_1104s1120</name>
    <name evidence="3" type="ORF">Mp_4g15420</name>
</gene>
<dbReference type="SUPFAM" id="SSF51735">
    <property type="entry name" value="NAD(P)-binding Rossmann-fold domains"/>
    <property type="match status" value="1"/>
</dbReference>
<dbReference type="Proteomes" id="UP000077202">
    <property type="component" value="Unassembled WGS sequence"/>
</dbReference>
<dbReference type="PANTHER" id="PTHR24320:SF227">
    <property type="entry name" value="RETINOL DEHYDROGENASE 11"/>
    <property type="match status" value="1"/>
</dbReference>
<evidence type="ECO:0000313" key="3">
    <source>
        <dbReference type="EMBL" id="BBN08903.1"/>
    </source>
</evidence>
<dbReference type="PRINTS" id="PR00081">
    <property type="entry name" value="GDHRDH"/>
</dbReference>
<dbReference type="Proteomes" id="UP001162541">
    <property type="component" value="Chromosome 4"/>
</dbReference>
<sequence>MAVNHGCSGARAGVLSSFAESSVFGLPNLLWSSSRFLRLRASASEKKSLGLTVSNSIIKSTSEYERPHVIVTGGNSGIGKSTALELARQGMVVTLACRNQKAGSDAAEEIARVTNNKNVRSMTLDLASLDSVRKFAAEYKDTGLPLNVLVNNAGIMACPQSYTQDGFESQFGSASDRAKSRVVVVASAAHYLGDIDFNDLNYRKTRGKHVNHLFKASLTVFQSPETYNNWGAYAQSKLANCLFSLELAERSKRLGLPVISNSMHPGVVDTQLIRYVFPQGLRKEGASESTGLDFLRPLIMKVFGLRTAEEGASTAIFLASSPEATRSGLYYEDSKPFNVGFIKKSVDQQLASRLWDVSVELTGAADALAALSLCKDSPLVRK</sequence>
<evidence type="ECO:0000256" key="2">
    <source>
        <dbReference type="ARBA" id="ARBA00023002"/>
    </source>
</evidence>
<name>A0A176WNU5_MARPO</name>
<protein>
    <submittedName>
        <fullName evidence="4">Uncharacterized protein</fullName>
    </submittedName>
</protein>
<dbReference type="EMBL" id="AP019869">
    <property type="protein sequence ID" value="BBN08903.1"/>
    <property type="molecule type" value="Genomic_DNA"/>
</dbReference>
<keyword evidence="5" id="KW-1185">Reference proteome</keyword>
<dbReference type="AlphaFoldDB" id="A0A176WNU5"/>
<dbReference type="Gene3D" id="3.40.50.720">
    <property type="entry name" value="NAD(P)-binding Rossmann-like Domain"/>
    <property type="match status" value="1"/>
</dbReference>
<reference evidence="3" key="2">
    <citation type="journal article" date="2019" name="Curr. Biol.">
        <title>Chromatin organization in early land plants reveals an ancestral association between H3K27me3, transposons, and constitutive heterochromatin.</title>
        <authorList>
            <person name="Montgomery S.A."/>
            <person name="Tanizawa Y."/>
            <person name="Galik B."/>
            <person name="Wang N."/>
            <person name="Ito T."/>
            <person name="Mochizuki T."/>
            <person name="Akimcheva S."/>
            <person name="Bowman J."/>
            <person name="Cognat V."/>
            <person name="Drouard L."/>
            <person name="Ekker H."/>
            <person name="Houng S."/>
            <person name="Kohchi T."/>
            <person name="Lin S."/>
            <person name="Liu L.D."/>
            <person name="Nakamura Y."/>
            <person name="Valeeva L.R."/>
            <person name="Shakirov E.V."/>
            <person name="Shippen D.E."/>
            <person name="Wei W."/>
            <person name="Yagura M."/>
            <person name="Yamaoka S."/>
            <person name="Yamato K.T."/>
            <person name="Liu C."/>
            <person name="Berger F."/>
        </authorList>
    </citation>
    <scope>NUCLEOTIDE SEQUENCE [LARGE SCALE GENOMIC DNA]</scope>
    <source>
        <strain evidence="3">Tak-1</strain>
    </source>
</reference>
<dbReference type="GO" id="GO:0016491">
    <property type="term" value="F:oxidoreductase activity"/>
    <property type="evidence" value="ECO:0007669"/>
    <property type="project" value="UniProtKB-KW"/>
</dbReference>
<evidence type="ECO:0000313" key="5">
    <source>
        <dbReference type="Proteomes" id="UP000077202"/>
    </source>
</evidence>
<dbReference type="InterPro" id="IPR002347">
    <property type="entry name" value="SDR_fam"/>
</dbReference>
<keyword evidence="2" id="KW-0560">Oxidoreductase</keyword>
<evidence type="ECO:0000313" key="4">
    <source>
        <dbReference type="EMBL" id="OAE33916.1"/>
    </source>
</evidence>
<reference evidence="6" key="3">
    <citation type="journal article" date="2020" name="Curr. Biol.">
        <title>Chromatin organization in early land plants reveals an ancestral association between H3K27me3, transposons, and constitutive heterochromatin.</title>
        <authorList>
            <person name="Montgomery S.A."/>
            <person name="Tanizawa Y."/>
            <person name="Galik B."/>
            <person name="Wang N."/>
            <person name="Ito T."/>
            <person name="Mochizuki T."/>
            <person name="Akimcheva S."/>
            <person name="Bowman J.L."/>
            <person name="Cognat V."/>
            <person name="Marechal-Drouard L."/>
            <person name="Ekker H."/>
            <person name="Hong S.F."/>
            <person name="Kohchi T."/>
            <person name="Lin S.S."/>
            <person name="Liu L.D."/>
            <person name="Nakamura Y."/>
            <person name="Valeeva L.R."/>
            <person name="Shakirov E.V."/>
            <person name="Shippen D.E."/>
            <person name="Wei W.L."/>
            <person name="Yagura M."/>
            <person name="Yamaoka S."/>
            <person name="Yamato K.T."/>
            <person name="Liu C."/>
            <person name="Berger F."/>
        </authorList>
    </citation>
    <scope>NUCLEOTIDE SEQUENCE [LARGE SCALE GENOMIC DNA]</scope>
    <source>
        <strain evidence="6">Tak-1</strain>
    </source>
</reference>
<dbReference type="Pfam" id="PF00106">
    <property type="entry name" value="adh_short"/>
    <property type="match status" value="1"/>
</dbReference>
<reference evidence="4 5" key="1">
    <citation type="submission" date="2016-03" db="EMBL/GenBank/DDBJ databases">
        <title>Mechanisms controlling the formation of the plant cell surface in tip-growing cells are functionally conserved among land plants.</title>
        <authorList>
            <person name="Honkanen S."/>
            <person name="Jones V.A."/>
            <person name="Morieri G."/>
            <person name="Champion C."/>
            <person name="Hetherington A.J."/>
            <person name="Kelly S."/>
            <person name="Saint-Marcoux D."/>
            <person name="Proust H."/>
            <person name="Prescott H."/>
            <person name="Dolan L."/>
        </authorList>
    </citation>
    <scope>NUCLEOTIDE SEQUENCE [LARGE SCALE GENOMIC DNA]</scope>
    <source>
        <strain evidence="5">cv. Tak-1 and cv. Tak-2</strain>
        <tissue evidence="4">Whole gametophyte</tissue>
    </source>
</reference>
<organism evidence="4 5">
    <name type="scientific">Marchantia polymorpha subsp. ruderalis</name>
    <dbReference type="NCBI Taxonomy" id="1480154"/>
    <lineage>
        <taxon>Eukaryota</taxon>
        <taxon>Viridiplantae</taxon>
        <taxon>Streptophyta</taxon>
        <taxon>Embryophyta</taxon>
        <taxon>Marchantiophyta</taxon>
        <taxon>Marchantiopsida</taxon>
        <taxon>Marchantiidae</taxon>
        <taxon>Marchantiales</taxon>
        <taxon>Marchantiaceae</taxon>
        <taxon>Marchantia</taxon>
    </lineage>
</organism>
<dbReference type="PANTHER" id="PTHR24320">
    <property type="entry name" value="RETINOL DEHYDROGENASE"/>
    <property type="match status" value="1"/>
</dbReference>
<dbReference type="EMBL" id="LVLJ01000472">
    <property type="protein sequence ID" value="OAE33916.1"/>
    <property type="molecule type" value="Genomic_DNA"/>
</dbReference>
<accession>A0A176WNU5</accession>
<comment type="similarity">
    <text evidence="1">Belongs to the short-chain dehydrogenases/reductases (SDR) family.</text>
</comment>
<dbReference type="InterPro" id="IPR036291">
    <property type="entry name" value="NAD(P)-bd_dom_sf"/>
</dbReference>
<evidence type="ECO:0000313" key="6">
    <source>
        <dbReference type="Proteomes" id="UP001162541"/>
    </source>
</evidence>
<evidence type="ECO:0000256" key="1">
    <source>
        <dbReference type="ARBA" id="ARBA00006484"/>
    </source>
</evidence>
<proteinExistence type="inferred from homology"/>